<keyword evidence="8" id="KW-0378">Hydrolase</keyword>
<dbReference type="PANTHER" id="PTHR33693:SF1">
    <property type="entry name" value="TYPE-4 URACIL-DNA GLYCOSYLASE"/>
    <property type="match status" value="1"/>
</dbReference>
<dbReference type="Proteomes" id="UP000068196">
    <property type="component" value="Chromosome"/>
</dbReference>
<dbReference type="InterPro" id="IPR005273">
    <property type="entry name" value="Ura-DNA_glyco_family4"/>
</dbReference>
<dbReference type="GO" id="GO:0006281">
    <property type="term" value="P:DNA repair"/>
    <property type="evidence" value="ECO:0007669"/>
    <property type="project" value="UniProtKB-KW"/>
</dbReference>
<dbReference type="InterPro" id="IPR005122">
    <property type="entry name" value="Uracil-DNA_glycosylase-like"/>
</dbReference>
<dbReference type="STRING" id="1653476.THC_1625"/>
<dbReference type="Gene3D" id="3.40.470.10">
    <property type="entry name" value="Uracil-DNA glycosylase-like domain"/>
    <property type="match status" value="1"/>
</dbReference>
<protein>
    <recommendedName>
        <fullName evidence="4">Type-4 uracil-DNA glycosylase</fullName>
        <ecNumber evidence="3">3.2.2.27</ecNumber>
    </recommendedName>
</protein>
<evidence type="ECO:0000256" key="6">
    <source>
        <dbReference type="ARBA" id="ARBA00022723"/>
    </source>
</evidence>
<keyword evidence="11" id="KW-0234">DNA repair</keyword>
<organism evidence="13 14">
    <name type="scientific">Caldimicrobium thiodismutans</name>
    <dbReference type="NCBI Taxonomy" id="1653476"/>
    <lineage>
        <taxon>Bacteria</taxon>
        <taxon>Pseudomonadati</taxon>
        <taxon>Thermodesulfobacteriota</taxon>
        <taxon>Thermodesulfobacteria</taxon>
        <taxon>Thermodesulfobacteriales</taxon>
        <taxon>Thermodesulfobacteriaceae</taxon>
        <taxon>Caldimicrobium</taxon>
    </lineage>
</organism>
<dbReference type="SMART" id="SM00987">
    <property type="entry name" value="UreE_C"/>
    <property type="match status" value="1"/>
</dbReference>
<keyword evidence="10" id="KW-0411">Iron-sulfur</keyword>
<evidence type="ECO:0000256" key="7">
    <source>
        <dbReference type="ARBA" id="ARBA00022763"/>
    </source>
</evidence>
<evidence type="ECO:0000256" key="4">
    <source>
        <dbReference type="ARBA" id="ARBA00019403"/>
    </source>
</evidence>
<dbReference type="RefSeq" id="WP_068515928.1">
    <property type="nucleotide sequence ID" value="NZ_AP014945.1"/>
</dbReference>
<dbReference type="GO" id="GO:0046872">
    <property type="term" value="F:metal ion binding"/>
    <property type="evidence" value="ECO:0007669"/>
    <property type="project" value="UniProtKB-KW"/>
</dbReference>
<evidence type="ECO:0000256" key="5">
    <source>
        <dbReference type="ARBA" id="ARBA00022485"/>
    </source>
</evidence>
<dbReference type="AlphaFoldDB" id="A0A0U5BYU9"/>
<evidence type="ECO:0000313" key="14">
    <source>
        <dbReference type="Proteomes" id="UP000068196"/>
    </source>
</evidence>
<dbReference type="Pfam" id="PF03167">
    <property type="entry name" value="UDG"/>
    <property type="match status" value="1"/>
</dbReference>
<evidence type="ECO:0000256" key="9">
    <source>
        <dbReference type="ARBA" id="ARBA00023004"/>
    </source>
</evidence>
<dbReference type="InterPro" id="IPR051536">
    <property type="entry name" value="UDG_Type-4/5"/>
</dbReference>
<evidence type="ECO:0000256" key="8">
    <source>
        <dbReference type="ARBA" id="ARBA00022801"/>
    </source>
</evidence>
<keyword evidence="9" id="KW-0408">Iron</keyword>
<dbReference type="EC" id="3.2.2.27" evidence="3"/>
<dbReference type="KEGG" id="cthi:THC_1625"/>
<dbReference type="InterPro" id="IPR036895">
    <property type="entry name" value="Uracil-DNA_glycosylase-like_sf"/>
</dbReference>
<dbReference type="EMBL" id="AP014945">
    <property type="protein sequence ID" value="BAU23989.1"/>
    <property type="molecule type" value="Genomic_DNA"/>
</dbReference>
<dbReference type="GO" id="GO:0004844">
    <property type="term" value="F:uracil DNA N-glycosylase activity"/>
    <property type="evidence" value="ECO:0007669"/>
    <property type="project" value="UniProtKB-EC"/>
</dbReference>
<gene>
    <name evidence="13" type="ORF">THC_1625</name>
</gene>
<reference evidence="14" key="2">
    <citation type="journal article" date="2016" name="Int. J. Syst. Evol. Microbiol.">
        <title>Caldimicrobium thiodismutans sp. nov., a sulfur-disproportionating bacterium isolated from a hot spring.</title>
        <authorList>
            <person name="Kojima H."/>
            <person name="Umezawa K."/>
            <person name="Fukui M."/>
        </authorList>
    </citation>
    <scope>NUCLEOTIDE SEQUENCE [LARGE SCALE GENOMIC DNA]</scope>
    <source>
        <strain evidence="14">TF1</strain>
    </source>
</reference>
<keyword evidence="6" id="KW-0479">Metal-binding</keyword>
<sequence>MTKESLRPFEIIKDYFKYLASLGYSEIPALPEFLTLLGKKKALPEDNWSELIERIYQCQDCSLFRIRKNPVIERNWEGKKLMLIGDFPDREDDYYGKPFSGAIQETLQKMLLSIGLRKEDFYVTLAVKCKPIAGRSPDEESLLACKKYLLKEIKLLKPKLVLALGFLPPKVFLEGHESLSSLRGRPFHYQETMILFTYHPAYMLKNPSVKRLIWEDLKTFKKLYDDLF</sequence>
<evidence type="ECO:0000256" key="1">
    <source>
        <dbReference type="ARBA" id="ARBA00001400"/>
    </source>
</evidence>
<dbReference type="PANTHER" id="PTHR33693">
    <property type="entry name" value="TYPE-5 URACIL-DNA GLYCOSYLASE"/>
    <property type="match status" value="1"/>
</dbReference>
<dbReference type="CDD" id="cd10030">
    <property type="entry name" value="UDG-F4_TTUDGA_SPO1dp_like"/>
    <property type="match status" value="1"/>
</dbReference>
<dbReference type="NCBIfam" id="TIGR00758">
    <property type="entry name" value="UDG_fam4"/>
    <property type="match status" value="1"/>
</dbReference>
<proteinExistence type="inferred from homology"/>
<accession>A0A0U5BYU9</accession>
<evidence type="ECO:0000256" key="10">
    <source>
        <dbReference type="ARBA" id="ARBA00023014"/>
    </source>
</evidence>
<evidence type="ECO:0000259" key="12">
    <source>
        <dbReference type="SMART" id="SM00986"/>
    </source>
</evidence>
<reference evidence="13 14" key="1">
    <citation type="journal article" date="2016" name="Int. J. Syst. Evol. Microbiol.">
        <title>Caldimicrobium thiodismutans sp. nov., a sulfur-disproportionating bacterium isolated from a hot spring, and emended description of the genus Caldimicrobium.</title>
        <authorList>
            <person name="Kojima H."/>
            <person name="Umezawa K."/>
            <person name="Fukui M."/>
        </authorList>
    </citation>
    <scope>NUCLEOTIDE SEQUENCE [LARGE SCALE GENOMIC DNA]</scope>
    <source>
        <strain evidence="13 14">TF1</strain>
    </source>
</reference>
<evidence type="ECO:0000313" key="13">
    <source>
        <dbReference type="EMBL" id="BAU23989.1"/>
    </source>
</evidence>
<evidence type="ECO:0000256" key="11">
    <source>
        <dbReference type="ARBA" id="ARBA00023204"/>
    </source>
</evidence>
<comment type="similarity">
    <text evidence="2">Belongs to the uracil-DNA glycosylase (UDG) superfamily. Type 4 (UDGa) family.</text>
</comment>
<keyword evidence="7" id="KW-0227">DNA damage</keyword>
<dbReference type="SMART" id="SM00986">
    <property type="entry name" value="UDG"/>
    <property type="match status" value="1"/>
</dbReference>
<keyword evidence="14" id="KW-1185">Reference proteome</keyword>
<evidence type="ECO:0000256" key="2">
    <source>
        <dbReference type="ARBA" id="ARBA00006521"/>
    </source>
</evidence>
<name>A0A0U5BYU9_9BACT</name>
<dbReference type="SUPFAM" id="SSF52141">
    <property type="entry name" value="Uracil-DNA glycosylase-like"/>
    <property type="match status" value="1"/>
</dbReference>
<comment type="catalytic activity">
    <reaction evidence="1">
        <text>Hydrolyzes single-stranded DNA or mismatched double-stranded DNA and polynucleotides, releasing free uracil.</text>
        <dbReference type="EC" id="3.2.2.27"/>
    </reaction>
</comment>
<dbReference type="OrthoDB" id="5290748at2"/>
<keyword evidence="5" id="KW-0004">4Fe-4S</keyword>
<evidence type="ECO:0000256" key="3">
    <source>
        <dbReference type="ARBA" id="ARBA00012030"/>
    </source>
</evidence>
<dbReference type="GO" id="GO:0051539">
    <property type="term" value="F:4 iron, 4 sulfur cluster binding"/>
    <property type="evidence" value="ECO:0007669"/>
    <property type="project" value="UniProtKB-KW"/>
</dbReference>
<feature type="domain" description="Uracil-DNA glycosylase-like" evidence="12">
    <location>
        <begin position="72"/>
        <end position="218"/>
    </location>
</feature>